<dbReference type="InterPro" id="IPR038765">
    <property type="entry name" value="Papain-like_cys_pep_sf"/>
</dbReference>
<gene>
    <name evidence="3" type="ORF">ENV52_07670</name>
</gene>
<feature type="domain" description="Peptidase C1A papain C-terminal" evidence="2">
    <location>
        <begin position="43"/>
        <end position="260"/>
    </location>
</feature>
<dbReference type="SUPFAM" id="SSF54001">
    <property type="entry name" value="Cysteine proteinases"/>
    <property type="match status" value="1"/>
</dbReference>
<dbReference type="PANTHER" id="PTHR12411">
    <property type="entry name" value="CYSTEINE PROTEASE FAMILY C1-RELATED"/>
    <property type="match status" value="1"/>
</dbReference>
<dbReference type="InterPro" id="IPR013128">
    <property type="entry name" value="Peptidase_C1A"/>
</dbReference>
<reference evidence="3" key="1">
    <citation type="journal article" date="2020" name="mSystems">
        <title>Genome- and Community-Level Interaction Insights into Carbon Utilization and Element Cycling Functions of Hydrothermarchaeota in Hydrothermal Sediment.</title>
        <authorList>
            <person name="Zhou Z."/>
            <person name="Liu Y."/>
            <person name="Xu W."/>
            <person name="Pan J."/>
            <person name="Luo Z.H."/>
            <person name="Li M."/>
        </authorList>
    </citation>
    <scope>NUCLEOTIDE SEQUENCE [LARGE SCALE GENOMIC DNA]</scope>
    <source>
        <strain evidence="3">SpSt-767</strain>
    </source>
</reference>
<dbReference type="GO" id="GO:0006508">
    <property type="term" value="P:proteolysis"/>
    <property type="evidence" value="ECO:0007669"/>
    <property type="project" value="UniProtKB-KW"/>
</dbReference>
<organism evidence="3">
    <name type="scientific">Desulfobacca acetoxidans</name>
    <dbReference type="NCBI Taxonomy" id="60893"/>
    <lineage>
        <taxon>Bacteria</taxon>
        <taxon>Pseudomonadati</taxon>
        <taxon>Thermodesulfobacteriota</taxon>
        <taxon>Desulfobaccia</taxon>
        <taxon>Desulfobaccales</taxon>
        <taxon>Desulfobaccaceae</taxon>
        <taxon>Desulfobacca</taxon>
    </lineage>
</organism>
<proteinExistence type="inferred from homology"/>
<dbReference type="Gene3D" id="3.90.70.10">
    <property type="entry name" value="Cysteine proteinases"/>
    <property type="match status" value="1"/>
</dbReference>
<keyword evidence="3" id="KW-0645">Protease</keyword>
<dbReference type="InterPro" id="IPR000668">
    <property type="entry name" value="Peptidase_C1A_C"/>
</dbReference>
<evidence type="ECO:0000313" key="3">
    <source>
        <dbReference type="EMBL" id="HHS29562.1"/>
    </source>
</evidence>
<dbReference type="AlphaFoldDB" id="A0A7V6A3K8"/>
<dbReference type="PROSITE" id="PS00639">
    <property type="entry name" value="THIOL_PROTEASE_HIS"/>
    <property type="match status" value="1"/>
</dbReference>
<comment type="similarity">
    <text evidence="1">Belongs to the peptidase C1 family.</text>
</comment>
<name>A0A7V6A3K8_9BACT</name>
<protein>
    <submittedName>
        <fullName evidence="3">Cysteine protease</fullName>
    </submittedName>
</protein>
<dbReference type="InterPro" id="IPR025660">
    <property type="entry name" value="Pept_his_AS"/>
</dbReference>
<dbReference type="Pfam" id="PF00112">
    <property type="entry name" value="Peptidase_C1"/>
    <property type="match status" value="1"/>
</dbReference>
<sequence length="282" mass="31575">MDKKRGMGWLRDLPDHRDLHMDSAEVQEIRQQSRKVQMAQTSLPATVDLRQWCSPIEDQDDLGSCTANAGVGILEYYQRRAYGKHLDASRLFLYKVTRNLLGVTGDTGAELRTTMKAMVLFGVPPETFWPYDIKRFDEEPQAFCYAFAQSYRTTKYYRLDPPGQSTDKTLETVKKSLAAGFPPMFGFTVYSSIPDVGDGKGEIPYPGRGDAIEGGHAIVAVGYDDNKKVGKDTGALLIRNSWGTGWGDKGYGWLPYSYVLNGLAVDFWTLVDSGFVDTELFE</sequence>
<dbReference type="EMBL" id="DTGR01000124">
    <property type="protein sequence ID" value="HHS29562.1"/>
    <property type="molecule type" value="Genomic_DNA"/>
</dbReference>
<keyword evidence="3" id="KW-0378">Hydrolase</keyword>
<evidence type="ECO:0000256" key="1">
    <source>
        <dbReference type="ARBA" id="ARBA00008455"/>
    </source>
</evidence>
<accession>A0A7V6A3K8</accession>
<evidence type="ECO:0000259" key="2">
    <source>
        <dbReference type="SMART" id="SM00645"/>
    </source>
</evidence>
<dbReference type="SMART" id="SM00645">
    <property type="entry name" value="Pept_C1"/>
    <property type="match status" value="1"/>
</dbReference>
<comment type="caution">
    <text evidence="3">The sequence shown here is derived from an EMBL/GenBank/DDBJ whole genome shotgun (WGS) entry which is preliminary data.</text>
</comment>
<dbReference type="GO" id="GO:0008234">
    <property type="term" value="F:cysteine-type peptidase activity"/>
    <property type="evidence" value="ECO:0007669"/>
    <property type="project" value="InterPro"/>
</dbReference>
<dbReference type="CDD" id="cd02619">
    <property type="entry name" value="Peptidase_C1"/>
    <property type="match status" value="1"/>
</dbReference>